<dbReference type="AlphaFoldDB" id="A0A9X2VZG7"/>
<reference evidence="2" key="1">
    <citation type="submission" date="2022-09" db="EMBL/GenBank/DDBJ databases">
        <title>The genome sequence of Tsuneonella sp. YG55.</title>
        <authorList>
            <person name="Liu Y."/>
        </authorList>
    </citation>
    <scope>NUCLEOTIDE SEQUENCE</scope>
    <source>
        <strain evidence="2">YG55</strain>
    </source>
</reference>
<dbReference type="InterPro" id="IPR013096">
    <property type="entry name" value="Cupin_2"/>
</dbReference>
<dbReference type="Proteomes" id="UP001142648">
    <property type="component" value="Unassembled WGS sequence"/>
</dbReference>
<dbReference type="InterPro" id="IPR014710">
    <property type="entry name" value="RmlC-like_jellyroll"/>
</dbReference>
<feature type="domain" description="Cupin type-2" evidence="1">
    <location>
        <begin position="37"/>
        <end position="100"/>
    </location>
</feature>
<gene>
    <name evidence="2" type="ORF">N0B51_03880</name>
</gene>
<protein>
    <submittedName>
        <fullName evidence="2">Cupin domain-containing protein</fullName>
    </submittedName>
</protein>
<accession>A0A9X2VZG7</accession>
<dbReference type="SUPFAM" id="SSF51182">
    <property type="entry name" value="RmlC-like cupins"/>
    <property type="match status" value="1"/>
</dbReference>
<name>A0A9X2VZG7_9SPHN</name>
<comment type="caution">
    <text evidence="2">The sequence shown here is derived from an EMBL/GenBank/DDBJ whole genome shotgun (WGS) entry which is preliminary data.</text>
</comment>
<organism evidence="2 3">
    <name type="scientific">Tsuneonella litorea</name>
    <dbReference type="NCBI Taxonomy" id="2976475"/>
    <lineage>
        <taxon>Bacteria</taxon>
        <taxon>Pseudomonadati</taxon>
        <taxon>Pseudomonadota</taxon>
        <taxon>Alphaproteobacteria</taxon>
        <taxon>Sphingomonadales</taxon>
        <taxon>Erythrobacteraceae</taxon>
        <taxon>Tsuneonella</taxon>
    </lineage>
</organism>
<keyword evidence="3" id="KW-1185">Reference proteome</keyword>
<proteinExistence type="predicted"/>
<dbReference type="EMBL" id="JAOAMV010000002">
    <property type="protein sequence ID" value="MCT2558113.1"/>
    <property type="molecule type" value="Genomic_DNA"/>
</dbReference>
<dbReference type="InterPro" id="IPR011051">
    <property type="entry name" value="RmlC_Cupin_sf"/>
</dbReference>
<dbReference type="Gene3D" id="2.60.120.10">
    <property type="entry name" value="Jelly Rolls"/>
    <property type="match status" value="1"/>
</dbReference>
<evidence type="ECO:0000313" key="3">
    <source>
        <dbReference type="Proteomes" id="UP001142648"/>
    </source>
</evidence>
<evidence type="ECO:0000313" key="2">
    <source>
        <dbReference type="EMBL" id="MCT2558113.1"/>
    </source>
</evidence>
<dbReference type="RefSeq" id="WP_259960911.1">
    <property type="nucleotide sequence ID" value="NZ_JAOAMV010000002.1"/>
</dbReference>
<sequence length="105" mass="11688">MAQVVTGVATFRHDEAWEGRDLGQVGSSHAVLLYADKPYHWHENKQDELFCVLDGTVDMDLRDGIDGAERRVILERGDMALIRKGEEHVAHPRGEARILIVAGGI</sequence>
<evidence type="ECO:0000259" key="1">
    <source>
        <dbReference type="Pfam" id="PF07883"/>
    </source>
</evidence>
<dbReference type="Pfam" id="PF07883">
    <property type="entry name" value="Cupin_2"/>
    <property type="match status" value="1"/>
</dbReference>